<comment type="caution">
    <text evidence="5">The sequence shown here is derived from an EMBL/GenBank/DDBJ whole genome shotgun (WGS) entry which is preliminary data.</text>
</comment>
<evidence type="ECO:0000256" key="2">
    <source>
        <dbReference type="ARBA" id="ARBA00021980"/>
    </source>
</evidence>
<organism evidence="5 6">
    <name type="scientific">Komagataeibacter xylinus NBRC 13693</name>
    <dbReference type="NCBI Taxonomy" id="1234668"/>
    <lineage>
        <taxon>Bacteria</taxon>
        <taxon>Pseudomonadati</taxon>
        <taxon>Pseudomonadota</taxon>
        <taxon>Alphaproteobacteria</taxon>
        <taxon>Acetobacterales</taxon>
        <taxon>Acetobacteraceae</taxon>
        <taxon>Komagataeibacter</taxon>
    </lineage>
</organism>
<accession>A0A0D6Q9P6</accession>
<dbReference type="PANTHER" id="PTHR43691">
    <property type="entry name" value="URIDINE PHOSPHORYLASE"/>
    <property type="match status" value="1"/>
</dbReference>
<dbReference type="Proteomes" id="UP000032683">
    <property type="component" value="Unassembled WGS sequence"/>
</dbReference>
<name>A0A0D6Q9P6_KOMXY</name>
<dbReference type="GO" id="GO:0009116">
    <property type="term" value="P:nucleoside metabolic process"/>
    <property type="evidence" value="ECO:0007669"/>
    <property type="project" value="InterPro"/>
</dbReference>
<dbReference type="InterPro" id="IPR000845">
    <property type="entry name" value="Nucleoside_phosphorylase_d"/>
</dbReference>
<evidence type="ECO:0000256" key="1">
    <source>
        <dbReference type="ARBA" id="ARBA00011888"/>
    </source>
</evidence>
<evidence type="ECO:0000259" key="4">
    <source>
        <dbReference type="Pfam" id="PF01048"/>
    </source>
</evidence>
<dbReference type="GO" id="GO:0005829">
    <property type="term" value="C:cytosol"/>
    <property type="evidence" value="ECO:0007669"/>
    <property type="project" value="TreeGrafter"/>
</dbReference>
<dbReference type="Gene3D" id="3.40.50.1580">
    <property type="entry name" value="Nucleoside phosphorylase domain"/>
    <property type="match status" value="1"/>
</dbReference>
<dbReference type="RefSeq" id="WP_048856134.1">
    <property type="nucleotide sequence ID" value="NZ_BANJ01000023.1"/>
</dbReference>
<dbReference type="SUPFAM" id="SSF53167">
    <property type="entry name" value="Purine and uridine phosphorylases"/>
    <property type="match status" value="1"/>
</dbReference>
<proteinExistence type="predicted"/>
<comment type="catalytic activity">
    <reaction evidence="3">
        <text>uridine + phosphate = alpha-D-ribose 1-phosphate + uracil</text>
        <dbReference type="Rhea" id="RHEA:24388"/>
        <dbReference type="ChEBI" id="CHEBI:16704"/>
        <dbReference type="ChEBI" id="CHEBI:17568"/>
        <dbReference type="ChEBI" id="CHEBI:43474"/>
        <dbReference type="ChEBI" id="CHEBI:57720"/>
        <dbReference type="EC" id="2.4.2.3"/>
    </reaction>
</comment>
<protein>
    <recommendedName>
        <fullName evidence="2">Uridine phosphorylase</fullName>
        <ecNumber evidence="1">2.4.2.3</ecNumber>
    </recommendedName>
</protein>
<feature type="domain" description="Nucleoside phosphorylase" evidence="4">
    <location>
        <begin position="37"/>
        <end position="260"/>
    </location>
</feature>
<reference evidence="5 6" key="1">
    <citation type="submission" date="2012-11" db="EMBL/GenBank/DDBJ databases">
        <title>Whole genome sequence of Gluconacetobacter xylinus NBRC 13693.</title>
        <authorList>
            <person name="Azuma Y."/>
            <person name="Higashiura N."/>
            <person name="Hirakawa H."/>
            <person name="Matsushita K."/>
        </authorList>
    </citation>
    <scope>NUCLEOTIDE SEQUENCE [LARGE SCALE GENOMIC DNA]</scope>
    <source>
        <strain evidence="5 6">NBRC 13693</strain>
    </source>
</reference>
<dbReference type="GO" id="GO:0004850">
    <property type="term" value="F:uridine phosphorylase activity"/>
    <property type="evidence" value="ECO:0007669"/>
    <property type="project" value="UniProtKB-EC"/>
</dbReference>
<dbReference type="CDD" id="cd17767">
    <property type="entry name" value="UP_EcUdp-like"/>
    <property type="match status" value="1"/>
</dbReference>
<gene>
    <name evidence="5" type="ORF">Gxy13693_023_008</name>
</gene>
<evidence type="ECO:0000256" key="3">
    <source>
        <dbReference type="ARBA" id="ARBA00048447"/>
    </source>
</evidence>
<dbReference type="Pfam" id="PF01048">
    <property type="entry name" value="PNP_UDP_1"/>
    <property type="match status" value="1"/>
</dbReference>
<dbReference type="InterPro" id="IPR035994">
    <property type="entry name" value="Nucleoside_phosphorylase_sf"/>
</dbReference>
<dbReference type="PANTHER" id="PTHR43691:SF11">
    <property type="entry name" value="FI09636P-RELATED"/>
    <property type="match status" value="1"/>
</dbReference>
<evidence type="ECO:0000313" key="6">
    <source>
        <dbReference type="Proteomes" id="UP000032683"/>
    </source>
</evidence>
<evidence type="ECO:0000313" key="5">
    <source>
        <dbReference type="EMBL" id="GAN99536.1"/>
    </source>
</evidence>
<dbReference type="AlphaFoldDB" id="A0A0D6Q9P6"/>
<sequence>MVKATETGIKSRSARLPWLDGHPPHLPCVASDIAPDVLLPGDPGRVDMVMEQLSNAVLHGQKREFRAATGMTAHGRPVTVCSTGIGGPSTEIATVELSMLGAERAIRIGGMGALLPGMPLGSLLIVESATGHSGTRHVYSPGNSDEHASPDIVAALVQAATILQVPFRVGRICTTDSYYLGQGRPIRLGDETHETDRIDYARAQNIAGFEMETEALFAVGNKIGIQVGAVLAVHGNRVTDQWLEDYEPAQKRLIAVACKALDLLNQTVVPGSEHG</sequence>
<dbReference type="EMBL" id="BANJ01000023">
    <property type="protein sequence ID" value="GAN99536.1"/>
    <property type="molecule type" value="Genomic_DNA"/>
</dbReference>
<dbReference type="EC" id="2.4.2.3" evidence="1"/>